<keyword evidence="5" id="KW-1185">Reference proteome</keyword>
<dbReference type="CDD" id="cd05233">
    <property type="entry name" value="SDR_c"/>
    <property type="match status" value="1"/>
</dbReference>
<dbReference type="GO" id="GO:0016491">
    <property type="term" value="F:oxidoreductase activity"/>
    <property type="evidence" value="ECO:0007669"/>
    <property type="project" value="UniProtKB-KW"/>
</dbReference>
<dbReference type="InterPro" id="IPR020904">
    <property type="entry name" value="Sc_DH/Rdtase_CS"/>
</dbReference>
<reference evidence="4 5" key="1">
    <citation type="journal article" date="2023" name="Microbiol. Spectr.">
        <title>Symbiosis of Carpenter Bees with Uncharacterized Lactic Acid Bacteria Showing NAD Auxotrophy.</title>
        <authorList>
            <person name="Kawasaki S."/>
            <person name="Ozawa K."/>
            <person name="Mori T."/>
            <person name="Yamamoto A."/>
            <person name="Ito M."/>
            <person name="Ohkuma M."/>
            <person name="Sakamoto M."/>
            <person name="Matsutani M."/>
        </authorList>
    </citation>
    <scope>NUCLEOTIDE SEQUENCE [LARGE SCALE GENOMIC DNA]</scope>
    <source>
        <strain evidence="4 5">KimC2</strain>
    </source>
</reference>
<dbReference type="GO" id="GO:0016020">
    <property type="term" value="C:membrane"/>
    <property type="evidence" value="ECO:0007669"/>
    <property type="project" value="TreeGrafter"/>
</dbReference>
<evidence type="ECO:0000256" key="1">
    <source>
        <dbReference type="ARBA" id="ARBA00006484"/>
    </source>
</evidence>
<evidence type="ECO:0000256" key="3">
    <source>
        <dbReference type="RuleBase" id="RU000363"/>
    </source>
</evidence>
<evidence type="ECO:0000313" key="4">
    <source>
        <dbReference type="EMBL" id="BDR57170.1"/>
    </source>
</evidence>
<sequence length="258" mass="28460">MKKTVIVTGANSGIGREVSRILVEQNYYVIMLGRNSSRLLEVQNSLDPMRETTKILSCDLSQLASIRQTVNIIRQSQMPIHGLVNAAGVGYFKNTIDSTDEEIAQTFQTNALGLIYLTKYVAQLMVKQGFGHIINVASMAGKLTTPKAAVYGSSKAAVIAFSNGLRLEMRPYHVLVSTVNTGPVETPFLNKADKTGNYSNSVQNYLLNSTAVAKKIALLLERYKREVNLPWYMEAAAKLYPFAPRVGDYLSGVVFNKK</sequence>
<dbReference type="Proteomes" id="UP001321804">
    <property type="component" value="Chromosome"/>
</dbReference>
<evidence type="ECO:0000313" key="5">
    <source>
        <dbReference type="Proteomes" id="UP001321804"/>
    </source>
</evidence>
<dbReference type="PRINTS" id="PR00081">
    <property type="entry name" value="GDHRDH"/>
</dbReference>
<dbReference type="PROSITE" id="PS00061">
    <property type="entry name" value="ADH_SHORT"/>
    <property type="match status" value="1"/>
</dbReference>
<dbReference type="InterPro" id="IPR002347">
    <property type="entry name" value="SDR_fam"/>
</dbReference>
<dbReference type="EMBL" id="AP026801">
    <property type="protein sequence ID" value="BDR57170.1"/>
    <property type="molecule type" value="Genomic_DNA"/>
</dbReference>
<comment type="similarity">
    <text evidence="1 3">Belongs to the short-chain dehydrogenases/reductases (SDR) family.</text>
</comment>
<dbReference type="InterPro" id="IPR036291">
    <property type="entry name" value="NAD(P)-bd_dom_sf"/>
</dbReference>
<organism evidence="4 5">
    <name type="scientific">Xylocopilactobacillus apis</name>
    <dbReference type="NCBI Taxonomy" id="2932183"/>
    <lineage>
        <taxon>Bacteria</taxon>
        <taxon>Bacillati</taxon>
        <taxon>Bacillota</taxon>
        <taxon>Bacilli</taxon>
        <taxon>Lactobacillales</taxon>
        <taxon>Lactobacillaceae</taxon>
        <taxon>Xylocopilactobacillus</taxon>
    </lineage>
</organism>
<dbReference type="PANTHER" id="PTHR44196:SF1">
    <property type="entry name" value="DEHYDROGENASE_REDUCTASE SDR FAMILY MEMBER 7B"/>
    <property type="match status" value="1"/>
</dbReference>
<proteinExistence type="inferred from homology"/>
<keyword evidence="2" id="KW-0560">Oxidoreductase</keyword>
<dbReference type="KEGG" id="xak:KIMC2_17320"/>
<evidence type="ECO:0000256" key="2">
    <source>
        <dbReference type="ARBA" id="ARBA00023002"/>
    </source>
</evidence>
<dbReference type="PANTHER" id="PTHR44196">
    <property type="entry name" value="DEHYDROGENASE/REDUCTASE SDR FAMILY MEMBER 7B"/>
    <property type="match status" value="1"/>
</dbReference>
<dbReference type="Gene3D" id="3.40.50.720">
    <property type="entry name" value="NAD(P)-binding Rossmann-like Domain"/>
    <property type="match status" value="1"/>
</dbReference>
<protein>
    <submittedName>
        <fullName evidence="4">Short-chain dehydrogenase</fullName>
    </submittedName>
</protein>
<accession>A0AAU9D4D7</accession>
<dbReference type="AlphaFoldDB" id="A0AAU9D4D7"/>
<gene>
    <name evidence="4" type="ORF">KIMC2_17320</name>
</gene>
<dbReference type="Pfam" id="PF00106">
    <property type="entry name" value="adh_short"/>
    <property type="match status" value="1"/>
</dbReference>
<dbReference type="PRINTS" id="PR00080">
    <property type="entry name" value="SDRFAMILY"/>
</dbReference>
<dbReference type="RefSeq" id="WP_317696017.1">
    <property type="nucleotide sequence ID" value="NZ_AP026801.1"/>
</dbReference>
<name>A0AAU9D4D7_9LACO</name>
<dbReference type="SUPFAM" id="SSF51735">
    <property type="entry name" value="NAD(P)-binding Rossmann-fold domains"/>
    <property type="match status" value="1"/>
</dbReference>